<feature type="domain" description="Cytochrome c" evidence="11">
    <location>
        <begin position="111"/>
        <end position="203"/>
    </location>
</feature>
<feature type="chain" id="PRO_5020843184" evidence="10">
    <location>
        <begin position="22"/>
        <end position="203"/>
    </location>
</feature>
<keyword evidence="7 9" id="KW-0408">Iron</keyword>
<evidence type="ECO:0000313" key="12">
    <source>
        <dbReference type="EMBL" id="RDH46300.1"/>
    </source>
</evidence>
<feature type="binding site" description="axial binding residue" evidence="9">
    <location>
        <position position="40"/>
    </location>
    <ligand>
        <name>heme c</name>
        <dbReference type="ChEBI" id="CHEBI:61717"/>
        <label>1</label>
    </ligand>
    <ligandPart>
        <name>Fe</name>
        <dbReference type="ChEBI" id="CHEBI:18248"/>
    </ligandPart>
</feature>
<reference evidence="12 13" key="1">
    <citation type="submission" date="2017-04" db="EMBL/GenBank/DDBJ databases">
        <title>Draft genome sequence of Zooshikella ganghwensis VG4 isolated from Red Sea sediments.</title>
        <authorList>
            <person name="Rehman Z."/>
            <person name="Alam I."/>
            <person name="Kamau A."/>
            <person name="Bajic V."/>
            <person name="Leiknes T."/>
        </authorList>
    </citation>
    <scope>NUCLEOTIDE SEQUENCE [LARGE SCALE GENOMIC DNA]</scope>
    <source>
        <strain evidence="12 13">VG4</strain>
    </source>
</reference>
<evidence type="ECO:0000256" key="2">
    <source>
        <dbReference type="ARBA" id="ARBA00022448"/>
    </source>
</evidence>
<evidence type="ECO:0000256" key="3">
    <source>
        <dbReference type="ARBA" id="ARBA00022617"/>
    </source>
</evidence>
<protein>
    <submittedName>
        <fullName evidence="12">Cytochrome c4</fullName>
    </submittedName>
</protein>
<feature type="binding site" description="covalent" evidence="8">
    <location>
        <position position="36"/>
    </location>
    <ligand>
        <name>heme c</name>
        <dbReference type="ChEBI" id="CHEBI:61717"/>
        <label>1</label>
    </ligand>
</feature>
<dbReference type="Proteomes" id="UP000257039">
    <property type="component" value="Unassembled WGS sequence"/>
</dbReference>
<dbReference type="GO" id="GO:0042597">
    <property type="term" value="C:periplasmic space"/>
    <property type="evidence" value="ECO:0007669"/>
    <property type="project" value="UniProtKB-SubCell"/>
</dbReference>
<dbReference type="RefSeq" id="WP_094789080.1">
    <property type="nucleotide sequence ID" value="NZ_JAEVHG010000024.1"/>
</dbReference>
<feature type="domain" description="Cytochrome c" evidence="11">
    <location>
        <begin position="24"/>
        <end position="102"/>
    </location>
</feature>
<evidence type="ECO:0000313" key="13">
    <source>
        <dbReference type="Proteomes" id="UP000257039"/>
    </source>
</evidence>
<keyword evidence="2" id="KW-0813">Transport</keyword>
<feature type="binding site" description="covalent" evidence="8">
    <location>
        <position position="135"/>
    </location>
    <ligand>
        <name>heme c</name>
        <dbReference type="ChEBI" id="CHEBI:61717"/>
        <label>2</label>
    </ligand>
</feature>
<dbReference type="PIRSF" id="PIRSF000005">
    <property type="entry name" value="Cytochrome_c4"/>
    <property type="match status" value="1"/>
</dbReference>
<keyword evidence="13" id="KW-1185">Reference proteome</keyword>
<keyword evidence="3 8" id="KW-0349">Heme</keyword>
<dbReference type="InterPro" id="IPR050597">
    <property type="entry name" value="Cytochrome_c_Oxidase_Subunit"/>
</dbReference>
<evidence type="ECO:0000256" key="10">
    <source>
        <dbReference type="SAM" id="SignalP"/>
    </source>
</evidence>
<feature type="binding site" description="axial binding residue" evidence="9">
    <location>
        <position position="180"/>
    </location>
    <ligand>
        <name>heme c</name>
        <dbReference type="ChEBI" id="CHEBI:61717"/>
        <label>2</label>
    </ligand>
    <ligandPart>
        <name>Fe</name>
        <dbReference type="ChEBI" id="CHEBI:18248"/>
    </ligandPart>
</feature>
<dbReference type="Gene3D" id="1.10.760.10">
    <property type="entry name" value="Cytochrome c-like domain"/>
    <property type="match status" value="2"/>
</dbReference>
<dbReference type="AlphaFoldDB" id="A0A4P9VWM9"/>
<dbReference type="GO" id="GO:0009055">
    <property type="term" value="F:electron transfer activity"/>
    <property type="evidence" value="ECO:0007669"/>
    <property type="project" value="InterPro"/>
</dbReference>
<comment type="subcellular location">
    <subcellularLocation>
        <location evidence="1">Periplasm</location>
    </subcellularLocation>
</comment>
<evidence type="ECO:0000256" key="8">
    <source>
        <dbReference type="PIRSR" id="PIRSR000005-1"/>
    </source>
</evidence>
<accession>A0A4P9VWM9</accession>
<dbReference type="InterPro" id="IPR024167">
    <property type="entry name" value="Cytochrome_c4-like"/>
</dbReference>
<keyword evidence="6" id="KW-0249">Electron transport</keyword>
<dbReference type="PROSITE" id="PS51007">
    <property type="entry name" value="CYTC"/>
    <property type="match status" value="2"/>
</dbReference>
<feature type="binding site" description="axial binding residue" evidence="9">
    <location>
        <position position="136"/>
    </location>
    <ligand>
        <name>heme c</name>
        <dbReference type="ChEBI" id="CHEBI:61717"/>
        <label>2</label>
    </ligand>
    <ligandPart>
        <name>Fe</name>
        <dbReference type="ChEBI" id="CHEBI:18248"/>
    </ligandPart>
</feature>
<dbReference type="GO" id="GO:0005506">
    <property type="term" value="F:iron ion binding"/>
    <property type="evidence" value="ECO:0007669"/>
    <property type="project" value="InterPro"/>
</dbReference>
<keyword evidence="10" id="KW-0732">Signal</keyword>
<dbReference type="InterPro" id="IPR036909">
    <property type="entry name" value="Cyt_c-like_dom_sf"/>
</dbReference>
<sequence>MKRVLFFSCILTMGVTGLVHAAEGDVTAGKAKSAVCSACHGATGISAAPNFPHLAGQGQRYLLKQLIDVKSGARSIPEMTGFVASLSEQDMADIAAYYASQKPPVGAAKADKVALGERIYRAGHKEKGIPACNACHSPTAKGNELAGFPMLSGQFADYTAKQLRDFREGERTNDGDTKIMRTIAEKLSNKEVDAVSSYVQGLR</sequence>
<dbReference type="InterPro" id="IPR009056">
    <property type="entry name" value="Cyt_c-like_dom"/>
</dbReference>
<dbReference type="SUPFAM" id="SSF46626">
    <property type="entry name" value="Cytochrome c"/>
    <property type="match status" value="2"/>
</dbReference>
<feature type="signal peptide" evidence="10">
    <location>
        <begin position="1"/>
        <end position="21"/>
    </location>
</feature>
<evidence type="ECO:0000256" key="7">
    <source>
        <dbReference type="ARBA" id="ARBA00023004"/>
    </source>
</evidence>
<gene>
    <name evidence="12" type="ORF">B9G39_24200</name>
</gene>
<organism evidence="12 13">
    <name type="scientific">Zooshikella ganghwensis</name>
    <dbReference type="NCBI Taxonomy" id="202772"/>
    <lineage>
        <taxon>Bacteria</taxon>
        <taxon>Pseudomonadati</taxon>
        <taxon>Pseudomonadota</taxon>
        <taxon>Gammaproteobacteria</taxon>
        <taxon>Oceanospirillales</taxon>
        <taxon>Zooshikellaceae</taxon>
        <taxon>Zooshikella</taxon>
    </lineage>
</organism>
<evidence type="ECO:0000256" key="6">
    <source>
        <dbReference type="ARBA" id="ARBA00022982"/>
    </source>
</evidence>
<name>A0A4P9VWM9_9GAMM</name>
<evidence type="ECO:0000256" key="9">
    <source>
        <dbReference type="PIRSR" id="PIRSR000005-2"/>
    </source>
</evidence>
<feature type="binding site" description="axial binding residue" evidence="9">
    <location>
        <position position="79"/>
    </location>
    <ligand>
        <name>heme c</name>
        <dbReference type="ChEBI" id="CHEBI:61717"/>
        <label>1</label>
    </ligand>
    <ligandPart>
        <name>Fe</name>
        <dbReference type="ChEBI" id="CHEBI:18248"/>
    </ligandPart>
</feature>
<dbReference type="PANTHER" id="PTHR33751:SF9">
    <property type="entry name" value="CYTOCHROME C4"/>
    <property type="match status" value="1"/>
</dbReference>
<dbReference type="GO" id="GO:0020037">
    <property type="term" value="F:heme binding"/>
    <property type="evidence" value="ECO:0007669"/>
    <property type="project" value="InterPro"/>
</dbReference>
<proteinExistence type="predicted"/>
<dbReference type="Pfam" id="PF00034">
    <property type="entry name" value="Cytochrom_C"/>
    <property type="match status" value="2"/>
</dbReference>
<feature type="binding site" description="covalent" evidence="8">
    <location>
        <position position="132"/>
    </location>
    <ligand>
        <name>heme c</name>
        <dbReference type="ChEBI" id="CHEBI:61717"/>
        <label>2</label>
    </ligand>
</feature>
<evidence type="ECO:0000256" key="4">
    <source>
        <dbReference type="ARBA" id="ARBA00022723"/>
    </source>
</evidence>
<dbReference type="EMBL" id="NDXW01000001">
    <property type="protein sequence ID" value="RDH46300.1"/>
    <property type="molecule type" value="Genomic_DNA"/>
</dbReference>
<comment type="caution">
    <text evidence="12">The sequence shown here is derived from an EMBL/GenBank/DDBJ whole genome shotgun (WGS) entry which is preliminary data.</text>
</comment>
<comment type="PTM">
    <text evidence="8">Binds 2 heme c groups covalently per subunit.</text>
</comment>
<evidence type="ECO:0000256" key="5">
    <source>
        <dbReference type="ARBA" id="ARBA00022764"/>
    </source>
</evidence>
<keyword evidence="5" id="KW-0574">Periplasm</keyword>
<evidence type="ECO:0000256" key="1">
    <source>
        <dbReference type="ARBA" id="ARBA00004418"/>
    </source>
</evidence>
<evidence type="ECO:0000259" key="11">
    <source>
        <dbReference type="PROSITE" id="PS51007"/>
    </source>
</evidence>
<feature type="binding site" description="covalent" evidence="8">
    <location>
        <position position="39"/>
    </location>
    <ligand>
        <name>heme c</name>
        <dbReference type="ChEBI" id="CHEBI:61717"/>
        <label>1</label>
    </ligand>
</feature>
<dbReference type="PANTHER" id="PTHR33751">
    <property type="entry name" value="CBB3-TYPE CYTOCHROME C OXIDASE SUBUNIT FIXP"/>
    <property type="match status" value="1"/>
</dbReference>
<keyword evidence="4 9" id="KW-0479">Metal-binding</keyword>